<evidence type="ECO:0000313" key="5">
    <source>
        <dbReference type="EMBL" id="MFC3678555.1"/>
    </source>
</evidence>
<dbReference type="InterPro" id="IPR036412">
    <property type="entry name" value="HAD-like_sf"/>
</dbReference>
<evidence type="ECO:0000256" key="4">
    <source>
        <dbReference type="HAMAP-Rule" id="MF_01681"/>
    </source>
</evidence>
<dbReference type="SFLD" id="SFLDG01133">
    <property type="entry name" value="C1.5.4:_Enolase-phosphatase_Li"/>
    <property type="match status" value="1"/>
</dbReference>
<dbReference type="GO" id="GO:0043874">
    <property type="term" value="F:acireductone synthase activity"/>
    <property type="evidence" value="ECO:0007669"/>
    <property type="project" value="UniProtKB-EC"/>
</dbReference>
<keyword evidence="3 4" id="KW-0486">Methionine biosynthesis</keyword>
<keyword evidence="6" id="KW-1185">Reference proteome</keyword>
<comment type="pathway">
    <text evidence="4">Amino-acid biosynthesis; L-methionine biosynthesis via salvage pathway; L-methionine from S-methyl-5-thio-alpha-D-ribose 1-phosphate: step 4/6.</text>
</comment>
<comment type="subunit">
    <text evidence="4">Monomer.</text>
</comment>
<dbReference type="InterPro" id="IPR023214">
    <property type="entry name" value="HAD_sf"/>
</dbReference>
<dbReference type="SUPFAM" id="SSF56784">
    <property type="entry name" value="HAD-like"/>
    <property type="match status" value="1"/>
</dbReference>
<comment type="function">
    <text evidence="4">Bifunctional enzyme that catalyzes the enolization of 2,3-diketo-5-methylthiopentyl-1-phosphate (DK-MTP-1-P) into the intermediate 2-hydroxy-3-keto-5-methylthiopentenyl-1-phosphate (HK-MTPenyl-1-P), which is then dephosphorylated to form the acireductone 1,2-dihydroxy-3-keto-5-methylthiopentene (DHK-MTPene).</text>
</comment>
<dbReference type="CDD" id="cd01629">
    <property type="entry name" value="HAD_EP"/>
    <property type="match status" value="1"/>
</dbReference>
<evidence type="ECO:0000256" key="1">
    <source>
        <dbReference type="ARBA" id="ARBA00022605"/>
    </source>
</evidence>
<keyword evidence="4" id="KW-0479">Metal-binding</keyword>
<keyword evidence="1 4" id="KW-0028">Amino-acid biosynthesis</keyword>
<dbReference type="Proteomes" id="UP001595722">
    <property type="component" value="Unassembled WGS sequence"/>
</dbReference>
<comment type="caution">
    <text evidence="5">The sequence shown here is derived from an EMBL/GenBank/DDBJ whole genome shotgun (WGS) entry which is preliminary data.</text>
</comment>
<keyword evidence="4" id="KW-0460">Magnesium</keyword>
<dbReference type="SFLD" id="SFLDG01129">
    <property type="entry name" value="C1.5:_HAD__Beta-PGM__Phosphata"/>
    <property type="match status" value="1"/>
</dbReference>
<dbReference type="SFLD" id="SFLDS00003">
    <property type="entry name" value="Haloacid_Dehalogenase"/>
    <property type="match status" value="1"/>
</dbReference>
<organism evidence="5 6">
    <name type="scientific">Bacterioplanoides pacificum</name>
    <dbReference type="NCBI Taxonomy" id="1171596"/>
    <lineage>
        <taxon>Bacteria</taxon>
        <taxon>Pseudomonadati</taxon>
        <taxon>Pseudomonadota</taxon>
        <taxon>Gammaproteobacteria</taxon>
        <taxon>Oceanospirillales</taxon>
        <taxon>Oceanospirillaceae</taxon>
        <taxon>Bacterioplanoides</taxon>
    </lineage>
</organism>
<dbReference type="EMBL" id="JBHRYB010000001">
    <property type="protein sequence ID" value="MFC3678555.1"/>
    <property type="molecule type" value="Genomic_DNA"/>
</dbReference>
<comment type="similarity">
    <text evidence="4">Belongs to the HAD-like hydrolase superfamily. MasA/MtnC family.</text>
</comment>
<accession>A0ABV7VLW7</accession>
<dbReference type="InterPro" id="IPR006439">
    <property type="entry name" value="HAD-SF_hydro_IA"/>
</dbReference>
<keyword evidence="2 4" id="KW-0378">Hydrolase</keyword>
<dbReference type="PANTHER" id="PTHR20371:SF1">
    <property type="entry name" value="ENOLASE-PHOSPHATASE E1"/>
    <property type="match status" value="1"/>
</dbReference>
<dbReference type="Gene3D" id="1.10.720.60">
    <property type="match status" value="1"/>
</dbReference>
<evidence type="ECO:0000313" key="6">
    <source>
        <dbReference type="Proteomes" id="UP001595722"/>
    </source>
</evidence>
<dbReference type="HAMAP" id="MF_01681">
    <property type="entry name" value="Salvage_MtnC"/>
    <property type="match status" value="1"/>
</dbReference>
<dbReference type="InterPro" id="IPR023943">
    <property type="entry name" value="Enolase-ppase_E1"/>
</dbReference>
<dbReference type="PANTHER" id="PTHR20371">
    <property type="entry name" value="ENOLASE-PHOSPHATASE E1"/>
    <property type="match status" value="1"/>
</dbReference>
<comment type="pathway">
    <text evidence="4">Amino-acid biosynthesis; L-methionine biosynthesis via salvage pathway; L-methionine from S-methyl-5-thio-alpha-D-ribose 1-phosphate: step 3/6.</text>
</comment>
<dbReference type="PRINTS" id="PR00413">
    <property type="entry name" value="HADHALOGNASE"/>
</dbReference>
<comment type="cofactor">
    <cofactor evidence="4">
        <name>Mg(2+)</name>
        <dbReference type="ChEBI" id="CHEBI:18420"/>
    </cofactor>
    <text evidence="4">Binds 1 Mg(2+) ion per subunit.</text>
</comment>
<dbReference type="RefSeq" id="WP_376864107.1">
    <property type="nucleotide sequence ID" value="NZ_JBHRYB010000001.1"/>
</dbReference>
<sequence length="245" mass="27618">MPSFSQIKLILTDIEGTTSSIAFVKEVLFPYAAEHLPQFIRDHQQQADVRQQLQATAELVRQQSGQSIDDDLHALTQQLLAWIRADVKATPLKALQGMIWQQGYETAAYQAHMYADATHQLRQWHAQGIPLYVYSSGSVQAQKLFYGYSQDGDLLPLFSGHFDTSVGNKREAQSYRNILAWLQQTHDIDAANILFLSDIEQELDAAADCGMQTCWLVRDEQPAGNSQHPRASDFNQIQLSSQLSH</sequence>
<dbReference type="SFLD" id="SFLDF00044">
    <property type="entry name" value="enolase-phosphatase"/>
    <property type="match status" value="1"/>
</dbReference>
<proteinExistence type="inferred from homology"/>
<dbReference type="Gene3D" id="3.40.50.1000">
    <property type="entry name" value="HAD superfamily/HAD-like"/>
    <property type="match status" value="1"/>
</dbReference>
<gene>
    <name evidence="4 5" type="primary">mtnC</name>
    <name evidence="5" type="ORF">ACFOMG_00335</name>
</gene>
<evidence type="ECO:0000256" key="2">
    <source>
        <dbReference type="ARBA" id="ARBA00022801"/>
    </source>
</evidence>
<comment type="catalytic activity">
    <reaction evidence="4">
        <text>5-methylsulfanyl-2,3-dioxopentyl phosphate + H2O = 1,2-dihydroxy-5-(methylsulfanyl)pent-1-en-3-one + phosphate</text>
        <dbReference type="Rhea" id="RHEA:21700"/>
        <dbReference type="ChEBI" id="CHEBI:15377"/>
        <dbReference type="ChEBI" id="CHEBI:43474"/>
        <dbReference type="ChEBI" id="CHEBI:49252"/>
        <dbReference type="ChEBI" id="CHEBI:58828"/>
        <dbReference type="EC" id="3.1.3.77"/>
    </reaction>
</comment>
<dbReference type="NCBIfam" id="TIGR01691">
    <property type="entry name" value="enolase-ppase"/>
    <property type="match status" value="1"/>
</dbReference>
<evidence type="ECO:0000256" key="3">
    <source>
        <dbReference type="ARBA" id="ARBA00023167"/>
    </source>
</evidence>
<name>A0ABV7VLW7_9GAMM</name>
<dbReference type="EC" id="3.1.3.77" evidence="4"/>
<protein>
    <recommendedName>
        <fullName evidence="4">Enolase-phosphatase E1</fullName>
        <ecNumber evidence="4">3.1.3.77</ecNumber>
    </recommendedName>
    <alternativeName>
        <fullName evidence="4">2,3-diketo-5-methylthio-1-phosphopentane phosphatase</fullName>
    </alternativeName>
</protein>
<reference evidence="6" key="1">
    <citation type="journal article" date="2019" name="Int. J. Syst. Evol. Microbiol.">
        <title>The Global Catalogue of Microorganisms (GCM) 10K type strain sequencing project: providing services to taxonomists for standard genome sequencing and annotation.</title>
        <authorList>
            <consortium name="The Broad Institute Genomics Platform"/>
            <consortium name="The Broad Institute Genome Sequencing Center for Infectious Disease"/>
            <person name="Wu L."/>
            <person name="Ma J."/>
        </authorList>
    </citation>
    <scope>NUCLEOTIDE SEQUENCE [LARGE SCALE GENOMIC DNA]</scope>
    <source>
        <strain evidence="6">KCTC 42424</strain>
    </source>
</reference>